<feature type="compositionally biased region" description="Acidic residues" evidence="1">
    <location>
        <begin position="76"/>
        <end position="88"/>
    </location>
</feature>
<accession>A0ABD0NMC8</accession>
<feature type="compositionally biased region" description="Basic and acidic residues" evidence="1">
    <location>
        <begin position="1"/>
        <end position="15"/>
    </location>
</feature>
<keyword evidence="3" id="KW-1185">Reference proteome</keyword>
<organism evidence="2 3">
    <name type="scientific">Cirrhinus mrigala</name>
    <name type="common">Mrigala</name>
    <dbReference type="NCBI Taxonomy" id="683832"/>
    <lineage>
        <taxon>Eukaryota</taxon>
        <taxon>Metazoa</taxon>
        <taxon>Chordata</taxon>
        <taxon>Craniata</taxon>
        <taxon>Vertebrata</taxon>
        <taxon>Euteleostomi</taxon>
        <taxon>Actinopterygii</taxon>
        <taxon>Neopterygii</taxon>
        <taxon>Teleostei</taxon>
        <taxon>Ostariophysi</taxon>
        <taxon>Cypriniformes</taxon>
        <taxon>Cyprinidae</taxon>
        <taxon>Labeoninae</taxon>
        <taxon>Labeonini</taxon>
        <taxon>Cirrhinus</taxon>
    </lineage>
</organism>
<protein>
    <submittedName>
        <fullName evidence="2">Uncharacterized protein</fullName>
    </submittedName>
</protein>
<name>A0ABD0NMC8_CIRMR</name>
<evidence type="ECO:0000313" key="3">
    <source>
        <dbReference type="Proteomes" id="UP001529510"/>
    </source>
</evidence>
<dbReference type="Proteomes" id="UP001529510">
    <property type="component" value="Unassembled WGS sequence"/>
</dbReference>
<feature type="compositionally biased region" description="Basic and acidic residues" evidence="1">
    <location>
        <begin position="31"/>
        <end position="51"/>
    </location>
</feature>
<evidence type="ECO:0000313" key="2">
    <source>
        <dbReference type="EMBL" id="KAL0162492.1"/>
    </source>
</evidence>
<gene>
    <name evidence="2" type="ORF">M9458_041888</name>
</gene>
<feature type="region of interest" description="Disordered" evidence="1">
    <location>
        <begin position="76"/>
        <end position="95"/>
    </location>
</feature>
<feature type="non-terminal residue" evidence="2">
    <location>
        <position position="95"/>
    </location>
</feature>
<dbReference type="AlphaFoldDB" id="A0ABD0NMC8"/>
<dbReference type="EMBL" id="JAMKFB020000021">
    <property type="protein sequence ID" value="KAL0162492.1"/>
    <property type="molecule type" value="Genomic_DNA"/>
</dbReference>
<proteinExistence type="predicted"/>
<feature type="region of interest" description="Disordered" evidence="1">
    <location>
        <begin position="1"/>
        <end position="58"/>
    </location>
</feature>
<sequence>MGQRQSRKEKAEGVECVHGVIPGASLTPTDHQAEVHPRSDETPECERGGDKAKKKRKRKRFGRFTSFFSCLAQDEQVEQGEVDQDTDEAPSRCSD</sequence>
<comment type="caution">
    <text evidence="2">The sequence shown here is derived from an EMBL/GenBank/DDBJ whole genome shotgun (WGS) entry which is preliminary data.</text>
</comment>
<reference evidence="2 3" key="1">
    <citation type="submission" date="2024-05" db="EMBL/GenBank/DDBJ databases">
        <title>Genome sequencing and assembly of Indian major carp, Cirrhinus mrigala (Hamilton, 1822).</title>
        <authorList>
            <person name="Mohindra V."/>
            <person name="Chowdhury L.M."/>
            <person name="Lal K."/>
            <person name="Jena J.K."/>
        </authorList>
    </citation>
    <scope>NUCLEOTIDE SEQUENCE [LARGE SCALE GENOMIC DNA]</scope>
    <source>
        <strain evidence="2">CM1030</strain>
        <tissue evidence="2">Blood</tissue>
    </source>
</reference>
<evidence type="ECO:0000256" key="1">
    <source>
        <dbReference type="SAM" id="MobiDB-lite"/>
    </source>
</evidence>